<dbReference type="EMBL" id="ALAO01000043">
    <property type="protein sequence ID" value="EKO40843.1"/>
    <property type="molecule type" value="Genomic_DNA"/>
</dbReference>
<evidence type="ECO:0000313" key="2">
    <source>
        <dbReference type="Proteomes" id="UP000006272"/>
    </source>
</evidence>
<protein>
    <submittedName>
        <fullName evidence="1">Uncharacterized protein</fullName>
    </submittedName>
</protein>
<dbReference type="AlphaFoldDB" id="K6HED1"/>
<feature type="non-terminal residue" evidence="1">
    <location>
        <position position="23"/>
    </location>
</feature>
<sequence>MGRRAAAARLRALPREDGVGILA</sequence>
<organism evidence="1 2">
    <name type="scientific">Solidesulfovibrio magneticus str. Maddingley MBC34</name>
    <dbReference type="NCBI Taxonomy" id="1206767"/>
    <lineage>
        <taxon>Bacteria</taxon>
        <taxon>Pseudomonadati</taxon>
        <taxon>Thermodesulfobacteriota</taxon>
        <taxon>Desulfovibrionia</taxon>
        <taxon>Desulfovibrionales</taxon>
        <taxon>Desulfovibrionaceae</taxon>
        <taxon>Solidesulfovibrio</taxon>
    </lineage>
</organism>
<gene>
    <name evidence="1" type="ORF">B193_0388</name>
</gene>
<evidence type="ECO:0000313" key="1">
    <source>
        <dbReference type="EMBL" id="EKO40843.1"/>
    </source>
</evidence>
<name>K6HED1_9BACT</name>
<reference evidence="1 2" key="1">
    <citation type="submission" date="2012-07" db="EMBL/GenBank/DDBJ databases">
        <title>Draft genome sequence of Desulfovibrio magneticus str. Maddingley MBC34 obtained from a metagenomic sequence of a methanogenic enrichment isolated from coal-seam formation water in Victoria, Australia.</title>
        <authorList>
            <person name="Greenfield P."/>
            <person name="Hendry P."/>
            <person name="Li D."/>
            <person name="Rosewarne C.P."/>
            <person name="Tran-Dinh N."/>
            <person name="Elbourne L.D.H."/>
            <person name="Paulsen I.T."/>
            <person name="Midgley D.J."/>
        </authorList>
    </citation>
    <scope>NUCLEOTIDE SEQUENCE [LARGE SCALE GENOMIC DNA]</scope>
    <source>
        <strain evidence="2">Maddingley MBC34</strain>
    </source>
</reference>
<comment type="caution">
    <text evidence="1">The sequence shown here is derived from an EMBL/GenBank/DDBJ whole genome shotgun (WGS) entry which is preliminary data.</text>
</comment>
<accession>K6HED1</accession>
<dbReference type="Proteomes" id="UP000006272">
    <property type="component" value="Unassembled WGS sequence"/>
</dbReference>
<proteinExistence type="predicted"/>